<feature type="transmembrane region" description="Helical" evidence="1">
    <location>
        <begin position="103"/>
        <end position="124"/>
    </location>
</feature>
<gene>
    <name evidence="2" type="ORF">C5Y83_11420</name>
</gene>
<dbReference type="EMBL" id="PUHY01000010">
    <property type="protein sequence ID" value="PQO34144.1"/>
    <property type="molecule type" value="Genomic_DNA"/>
</dbReference>
<feature type="transmembrane region" description="Helical" evidence="1">
    <location>
        <begin position="55"/>
        <end position="83"/>
    </location>
</feature>
<evidence type="ECO:0000313" key="2">
    <source>
        <dbReference type="EMBL" id="PQO34144.1"/>
    </source>
</evidence>
<organism evidence="2 3">
    <name type="scientific">Blastopirellula marina</name>
    <dbReference type="NCBI Taxonomy" id="124"/>
    <lineage>
        <taxon>Bacteria</taxon>
        <taxon>Pseudomonadati</taxon>
        <taxon>Planctomycetota</taxon>
        <taxon>Planctomycetia</taxon>
        <taxon>Pirellulales</taxon>
        <taxon>Pirellulaceae</taxon>
        <taxon>Blastopirellula</taxon>
    </lineage>
</organism>
<comment type="caution">
    <text evidence="2">The sequence shown here is derived from an EMBL/GenBank/DDBJ whole genome shotgun (WGS) entry which is preliminary data.</text>
</comment>
<reference evidence="2 3" key="1">
    <citation type="submission" date="2018-02" db="EMBL/GenBank/DDBJ databases">
        <title>Comparative genomes isolates from brazilian mangrove.</title>
        <authorList>
            <person name="Araujo J.E."/>
            <person name="Taketani R.G."/>
            <person name="Silva M.C.P."/>
            <person name="Loureco M.V."/>
            <person name="Andreote F.D."/>
        </authorList>
    </citation>
    <scope>NUCLEOTIDE SEQUENCE [LARGE SCALE GENOMIC DNA]</scope>
    <source>
        <strain evidence="2 3">Hex-1 MGV</strain>
    </source>
</reference>
<keyword evidence="1" id="KW-0812">Transmembrane</keyword>
<keyword evidence="1" id="KW-1133">Transmembrane helix</keyword>
<dbReference type="RefSeq" id="WP_105329872.1">
    <property type="nucleotide sequence ID" value="NZ_PUHY01000010.1"/>
</dbReference>
<dbReference type="AlphaFoldDB" id="A0A2S8FQM1"/>
<sequence>MDASEKDNPFGSPQTAEVTDITRESVMRYGRVGWMVPLIGVASCFQWLFMTGVRLNFVFLVGVLVVCGVSLFFGIRCTIYAFVLREYNPPVSKHIRWAVMANLFLGVVTIAALTGLCLIEWPVIDYWNL</sequence>
<feature type="transmembrane region" description="Helical" evidence="1">
    <location>
        <begin position="32"/>
        <end position="49"/>
    </location>
</feature>
<name>A0A2S8FQM1_9BACT</name>
<evidence type="ECO:0000256" key="1">
    <source>
        <dbReference type="SAM" id="Phobius"/>
    </source>
</evidence>
<evidence type="ECO:0000313" key="3">
    <source>
        <dbReference type="Proteomes" id="UP000238322"/>
    </source>
</evidence>
<protein>
    <submittedName>
        <fullName evidence="2">Uncharacterized protein</fullName>
    </submittedName>
</protein>
<dbReference type="Proteomes" id="UP000238322">
    <property type="component" value="Unassembled WGS sequence"/>
</dbReference>
<keyword evidence="1" id="KW-0472">Membrane</keyword>
<accession>A0A2S8FQM1</accession>
<proteinExistence type="predicted"/>